<evidence type="ECO:0000256" key="6">
    <source>
        <dbReference type="ARBA" id="ARBA00023242"/>
    </source>
</evidence>
<evidence type="ECO:0000256" key="4">
    <source>
        <dbReference type="ARBA" id="ARBA00022490"/>
    </source>
</evidence>
<organism evidence="7">
    <name type="scientific">Cyprideis torosa</name>
    <dbReference type="NCBI Taxonomy" id="163714"/>
    <lineage>
        <taxon>Eukaryota</taxon>
        <taxon>Metazoa</taxon>
        <taxon>Ecdysozoa</taxon>
        <taxon>Arthropoda</taxon>
        <taxon>Crustacea</taxon>
        <taxon>Oligostraca</taxon>
        <taxon>Ostracoda</taxon>
        <taxon>Podocopa</taxon>
        <taxon>Podocopida</taxon>
        <taxon>Cytherocopina</taxon>
        <taxon>Cytheroidea</taxon>
        <taxon>Cytherideidae</taxon>
        <taxon>Cyprideis</taxon>
    </lineage>
</organism>
<dbReference type="InterPro" id="IPR041481">
    <property type="entry name" value="CSN7_helixI"/>
</dbReference>
<evidence type="ECO:0000313" key="7">
    <source>
        <dbReference type="EMBL" id="CAD7226060.1"/>
    </source>
</evidence>
<dbReference type="PROSITE" id="PS50250">
    <property type="entry name" value="PCI"/>
    <property type="match status" value="1"/>
</dbReference>
<evidence type="ECO:0000256" key="5">
    <source>
        <dbReference type="ARBA" id="ARBA00022790"/>
    </source>
</evidence>
<evidence type="ECO:0000256" key="3">
    <source>
        <dbReference type="ARBA" id="ARBA00008482"/>
    </source>
</evidence>
<name>A0A7R8W6V2_9CRUS</name>
<dbReference type="Pfam" id="PF22061">
    <property type="entry name" value="CSN7_HB_subdom"/>
    <property type="match status" value="1"/>
</dbReference>
<accession>A0A7R8W6V2</accession>
<dbReference type="PANTHER" id="PTHR15350">
    <property type="entry name" value="COP9 SIGNALOSOME COMPLEX SUBUNIT 7/DENDRITIC CELL PROTEIN GA17"/>
    <property type="match status" value="1"/>
</dbReference>
<dbReference type="GO" id="GO:0005737">
    <property type="term" value="C:cytoplasm"/>
    <property type="evidence" value="ECO:0007669"/>
    <property type="project" value="UniProtKB-SubCell"/>
</dbReference>
<gene>
    <name evidence="7" type="ORF">CTOB1V02_LOCUS3986</name>
</gene>
<dbReference type="PANTHER" id="PTHR15350:SF5">
    <property type="entry name" value="COP9 SIGNALOSOME COMPLEX SUBUNIT 7"/>
    <property type="match status" value="1"/>
</dbReference>
<comment type="subcellular location">
    <subcellularLocation>
        <location evidence="2">Cytoplasm</location>
    </subcellularLocation>
    <subcellularLocation>
        <location evidence="1">Nucleus</location>
    </subcellularLocation>
</comment>
<evidence type="ECO:0000256" key="1">
    <source>
        <dbReference type="ARBA" id="ARBA00004123"/>
    </source>
</evidence>
<protein>
    <submittedName>
        <fullName evidence="7">Uncharacterized protein</fullName>
    </submittedName>
</protein>
<reference evidence="7" key="1">
    <citation type="submission" date="2020-11" db="EMBL/GenBank/DDBJ databases">
        <authorList>
            <person name="Tran Van P."/>
        </authorList>
    </citation>
    <scope>NUCLEOTIDE SEQUENCE</scope>
</reference>
<proteinExistence type="inferred from homology"/>
<comment type="similarity">
    <text evidence="3">Belongs to the CSN7/EIF3M family. CSN7 subfamily.</text>
</comment>
<dbReference type="OrthoDB" id="10265275at2759"/>
<keyword evidence="4" id="KW-0963">Cytoplasm</keyword>
<dbReference type="AlphaFoldDB" id="A0A7R8W6V2"/>
<keyword evidence="5" id="KW-0736">Signalosome</keyword>
<evidence type="ECO:0000256" key="2">
    <source>
        <dbReference type="ARBA" id="ARBA00004496"/>
    </source>
</evidence>
<dbReference type="Pfam" id="PF18392">
    <property type="entry name" value="CSN7a_helixI"/>
    <property type="match status" value="1"/>
</dbReference>
<dbReference type="InterPro" id="IPR000717">
    <property type="entry name" value="PCI_dom"/>
</dbReference>
<sequence length="296" mass="32974">MEGFLLLAKTARGAAALNLTNQVLETPGIYCFAELMEMPNIRELANDPSTAPMWSLLEIFAWGKYCDYESHQSSLPPLNVNQLKKLRHLTIVSLSKENKLFRSFSLINLVVFLNESSTTKDGDLKAEFRNSKAEIGSSVRRPRKTNIPYAELQAQVGCTTVRELEDLLISAIYSGVVRGELNPRERVFSVRSAIGRDVQRSELPAIMRTLEDWCSACEALLGTIDSQITTVNQKKAQHLAAKQALDDKVAEIRRNMKLHRPDDAAMDADVPAAGSEKPKKKGYKMTKASFGWGNSK</sequence>
<keyword evidence="6" id="KW-0539">Nucleus</keyword>
<dbReference type="EMBL" id="OB660732">
    <property type="protein sequence ID" value="CAD7226060.1"/>
    <property type="molecule type" value="Genomic_DNA"/>
</dbReference>
<dbReference type="InterPro" id="IPR045237">
    <property type="entry name" value="COPS7/eIF3m"/>
</dbReference>
<dbReference type="GO" id="GO:0010387">
    <property type="term" value="P:COP9 signalosome assembly"/>
    <property type="evidence" value="ECO:0007669"/>
    <property type="project" value="InterPro"/>
</dbReference>
<dbReference type="GO" id="GO:0008180">
    <property type="term" value="C:COP9 signalosome"/>
    <property type="evidence" value="ECO:0007669"/>
    <property type="project" value="UniProtKB-KW"/>
</dbReference>